<gene>
    <name evidence="3" type="primary">pf49</name>
    <name evidence="3" type="ordered locus">BDU_7025</name>
</gene>
<dbReference type="AlphaFoldDB" id="B5RP01"/>
<reference evidence="3 4" key="1">
    <citation type="journal article" date="2008" name="PLoS Genet.">
        <title>The genome of Borrelia recurrentis, the agent of deadly louse-borne relapsing fever, is a degraded subset of tick-borne Borrelia duttonii.</title>
        <authorList>
            <person name="Lescot M."/>
            <person name="Audic S."/>
            <person name="Robert C."/>
            <person name="Nguyen T.T."/>
            <person name="Blanc G."/>
            <person name="Cutler S.J."/>
            <person name="Wincker P."/>
            <person name="Couloux A."/>
            <person name="Claverie J.-M."/>
            <person name="Raoult D."/>
            <person name="Drancourt M."/>
        </authorList>
    </citation>
    <scope>NUCLEOTIDE SEQUENCE [LARGE SCALE GENOMIC DNA]</scope>
    <source>
        <strain evidence="3 4">Ly</strain>
    </source>
</reference>
<keyword evidence="3" id="KW-0614">Plasmid</keyword>
<protein>
    <submittedName>
        <fullName evidence="3">PF49 plasmid partition protein</fullName>
    </submittedName>
</protein>
<dbReference type="NCBIfam" id="NF033725">
    <property type="entry name" value="borfam_49"/>
    <property type="match status" value="1"/>
</dbReference>
<evidence type="ECO:0000313" key="3">
    <source>
        <dbReference type="EMBL" id="ACH94087.1"/>
    </source>
</evidence>
<evidence type="ECO:0000259" key="1">
    <source>
        <dbReference type="Pfam" id="PF01672"/>
    </source>
</evidence>
<dbReference type="KEGG" id="bdu:BDU_7025"/>
<keyword evidence="4" id="KW-1185">Reference proteome</keyword>
<geneLocation type="plasmid" evidence="3 4">
    <name>pl35</name>
</geneLocation>
<dbReference type="HOGENOM" id="CLU_111029_0_0_12"/>
<organism evidence="3 4">
    <name type="scientific">Borrelia duttonii (strain Ly)</name>
    <dbReference type="NCBI Taxonomy" id="412419"/>
    <lineage>
        <taxon>Bacteria</taxon>
        <taxon>Pseudomonadati</taxon>
        <taxon>Spirochaetota</taxon>
        <taxon>Spirochaetia</taxon>
        <taxon>Spirochaetales</taxon>
        <taxon>Borreliaceae</taxon>
        <taxon>Borrelia</taxon>
    </lineage>
</organism>
<feature type="domain" description="Plasmid partition protein putative C-terminal" evidence="2">
    <location>
        <begin position="154"/>
        <end position="200"/>
    </location>
</feature>
<dbReference type="InterPro" id="IPR002596">
    <property type="entry name" value="Plasmid_parti"/>
</dbReference>
<feature type="domain" description="Plasmid partition protein putative N-terminal" evidence="1">
    <location>
        <begin position="37"/>
        <end position="143"/>
    </location>
</feature>
<proteinExistence type="predicted"/>
<evidence type="ECO:0000313" key="4">
    <source>
        <dbReference type="Proteomes" id="UP000000611"/>
    </source>
</evidence>
<dbReference type="Proteomes" id="UP000000611">
    <property type="component" value="Plasmid pl35"/>
</dbReference>
<evidence type="ECO:0000259" key="2">
    <source>
        <dbReference type="Pfam" id="PF25882"/>
    </source>
</evidence>
<dbReference type="InterPro" id="IPR058550">
    <property type="entry name" value="Plasmid_parti_N"/>
</dbReference>
<dbReference type="Pfam" id="PF01672">
    <property type="entry name" value="Plasmid_parti_N"/>
    <property type="match status" value="1"/>
</dbReference>
<dbReference type="Pfam" id="PF25882">
    <property type="entry name" value="Plasmid_parti_C"/>
    <property type="match status" value="1"/>
</dbReference>
<name>B5RP01_BORDL</name>
<dbReference type="EMBL" id="CP000985">
    <property type="protein sequence ID" value="ACH94087.1"/>
    <property type="molecule type" value="Genomic_DNA"/>
</dbReference>
<sequence>MKINFSNRWKHLQKRINNMEINRRIMHNDKNIIFKNNKILSAEERRQERYNELKLKLKSNLKENIYNKLEAMKILKEIKDNDYYKLDGYKRFSEFLGSYKVAKSQAYNYLKIATAIEKGLLEEQYVLENGFREVLSLIRIKEGVKIKKSRQSGLKSLRFHFKSQESYDFYRQNVKFAGFLMDALFKDKKKLLEEFMHKFKDLEHH</sequence>
<accession>B5RP01</accession>
<dbReference type="InterPro" id="IPR058551">
    <property type="entry name" value="Plasmid_parti_C"/>
</dbReference>